<keyword evidence="3 7" id="KW-1133">Transmembrane helix</keyword>
<keyword evidence="5 7" id="KW-0456">Lyase</keyword>
<comment type="function">
    <text evidence="7">Functions as a peptidoglycan terminase that cleaves nascent peptidoglycan strands endolytically to terminate their elongation.</text>
</comment>
<feature type="site" description="Important for catalytic activity" evidence="7">
    <location>
        <position position="216"/>
    </location>
</feature>
<dbReference type="GO" id="GO:0009252">
    <property type="term" value="P:peptidoglycan biosynthetic process"/>
    <property type="evidence" value="ECO:0007669"/>
    <property type="project" value="UniProtKB-UniRule"/>
</dbReference>
<comment type="similarity">
    <text evidence="7">Belongs to the transglycosylase MltG family.</text>
</comment>
<dbReference type="EMBL" id="JAPTGG010000002">
    <property type="protein sequence ID" value="MCZ0864369.1"/>
    <property type="molecule type" value="Genomic_DNA"/>
</dbReference>
<reference evidence="8 9" key="1">
    <citation type="submission" date="2022-12" db="EMBL/GenBank/DDBJ databases">
        <title>Dasania phycosphaerae sp. nov., isolated from particulate material of the south coast of Korea.</title>
        <authorList>
            <person name="Jiang Y."/>
        </authorList>
    </citation>
    <scope>NUCLEOTIDE SEQUENCE [LARGE SCALE GENOMIC DNA]</scope>
    <source>
        <strain evidence="8 9">GY-19</strain>
    </source>
</reference>
<dbReference type="EC" id="4.2.2.29" evidence="7"/>
<comment type="catalytic activity">
    <reaction evidence="7">
        <text>a peptidoglycan chain = a peptidoglycan chain with N-acetyl-1,6-anhydromuramyl-[peptide] at the reducing end + a peptidoglycan chain with N-acetylglucosamine at the non-reducing end.</text>
        <dbReference type="EC" id="4.2.2.29"/>
    </reaction>
</comment>
<dbReference type="Pfam" id="PF02618">
    <property type="entry name" value="YceG"/>
    <property type="match status" value="1"/>
</dbReference>
<evidence type="ECO:0000313" key="8">
    <source>
        <dbReference type="EMBL" id="MCZ0864369.1"/>
    </source>
</evidence>
<comment type="caution">
    <text evidence="8">The sequence shown here is derived from an EMBL/GenBank/DDBJ whole genome shotgun (WGS) entry which is preliminary data.</text>
</comment>
<dbReference type="FunFam" id="3.30.160.60:FF:000242">
    <property type="entry name" value="Endolytic murein transglycosylase"/>
    <property type="match status" value="1"/>
</dbReference>
<dbReference type="RefSeq" id="WP_258330520.1">
    <property type="nucleotide sequence ID" value="NZ_JAPTGG010000002.1"/>
</dbReference>
<dbReference type="GO" id="GO:0008932">
    <property type="term" value="F:lytic endotransglycosylase activity"/>
    <property type="evidence" value="ECO:0007669"/>
    <property type="project" value="UniProtKB-UniRule"/>
</dbReference>
<organism evidence="8 9">
    <name type="scientific">Dasania phycosphaerae</name>
    <dbReference type="NCBI Taxonomy" id="2950436"/>
    <lineage>
        <taxon>Bacteria</taxon>
        <taxon>Pseudomonadati</taxon>
        <taxon>Pseudomonadota</taxon>
        <taxon>Gammaproteobacteria</taxon>
        <taxon>Cellvibrionales</taxon>
        <taxon>Spongiibacteraceae</taxon>
        <taxon>Dasania</taxon>
    </lineage>
</organism>
<evidence type="ECO:0000256" key="2">
    <source>
        <dbReference type="ARBA" id="ARBA00022692"/>
    </source>
</evidence>
<evidence type="ECO:0000313" key="9">
    <source>
        <dbReference type="Proteomes" id="UP001069090"/>
    </source>
</evidence>
<evidence type="ECO:0000256" key="4">
    <source>
        <dbReference type="ARBA" id="ARBA00023136"/>
    </source>
</evidence>
<evidence type="ECO:0000256" key="3">
    <source>
        <dbReference type="ARBA" id="ARBA00022989"/>
    </source>
</evidence>
<evidence type="ECO:0000256" key="1">
    <source>
        <dbReference type="ARBA" id="ARBA00022475"/>
    </source>
</evidence>
<dbReference type="InterPro" id="IPR003770">
    <property type="entry name" value="MLTG-like"/>
</dbReference>
<dbReference type="GO" id="GO:0005886">
    <property type="term" value="C:plasma membrane"/>
    <property type="evidence" value="ECO:0007669"/>
    <property type="project" value="UniProtKB-UniRule"/>
</dbReference>
<keyword evidence="9" id="KW-1185">Reference proteome</keyword>
<dbReference type="PANTHER" id="PTHR30518">
    <property type="entry name" value="ENDOLYTIC MUREIN TRANSGLYCOSYLASE"/>
    <property type="match status" value="1"/>
</dbReference>
<keyword evidence="7" id="KW-0997">Cell inner membrane</keyword>
<proteinExistence type="inferred from homology"/>
<gene>
    <name evidence="7 8" type="primary">mltG</name>
    <name evidence="8" type="ORF">O0V09_04115</name>
</gene>
<keyword evidence="4 7" id="KW-0472">Membrane</keyword>
<accession>A0A9J6RJ21</accession>
<keyword evidence="2 7" id="KW-0812">Transmembrane</keyword>
<dbReference type="CDD" id="cd08010">
    <property type="entry name" value="MltG_like"/>
    <property type="match status" value="1"/>
</dbReference>
<dbReference type="Gene3D" id="3.30.160.60">
    <property type="entry name" value="Classic Zinc Finger"/>
    <property type="match status" value="1"/>
</dbReference>
<dbReference type="AlphaFoldDB" id="A0A9J6RJ21"/>
<name>A0A9J6RJ21_9GAMM</name>
<sequence>MFKFIRRSLLLCLLFFILAGVGFYHYLRQPLNIPARGYSYHLKPGSSFAALAYDLQRQQILSFPKLLILYARLTGLASQVHAGEYFIRPGTSAKQLCLQLRKGEVLSYPITFVEGWRFSELQAAVAKHAKINRDFDLATNAWWQRQVQERGYGSIEGLLFPDTYRYSLGLSETQLYQIAYQRMQQVLASEWQQRQDDLPYETPYQALIMASLIEKETGVVSEREQIAGVFVRRLQKNMRLQTDPTVIYGLGADFDGNLTSKHLKDSSNPYNTYRHHGLPPTPIALVGREAIHAALHPASGDSLYFVAKGDGSHYFSASLAEHNKAVKKYQMHRRSKNYRSSPPVQ</sequence>
<evidence type="ECO:0000256" key="5">
    <source>
        <dbReference type="ARBA" id="ARBA00023239"/>
    </source>
</evidence>
<evidence type="ECO:0000256" key="7">
    <source>
        <dbReference type="HAMAP-Rule" id="MF_02065"/>
    </source>
</evidence>
<dbReference type="PANTHER" id="PTHR30518:SF2">
    <property type="entry name" value="ENDOLYTIC MUREIN TRANSGLYCOSYLASE"/>
    <property type="match status" value="1"/>
</dbReference>
<protein>
    <recommendedName>
        <fullName evidence="7">Endolytic murein transglycosylase</fullName>
        <ecNumber evidence="7">4.2.2.29</ecNumber>
    </recommendedName>
    <alternativeName>
        <fullName evidence="7">Peptidoglycan lytic transglycosylase</fullName>
    </alternativeName>
    <alternativeName>
        <fullName evidence="7">Peptidoglycan polymerization terminase</fullName>
    </alternativeName>
</protein>
<dbReference type="NCBIfam" id="TIGR00247">
    <property type="entry name" value="endolytic transglycosylase MltG"/>
    <property type="match status" value="1"/>
</dbReference>
<dbReference type="GO" id="GO:0071555">
    <property type="term" value="P:cell wall organization"/>
    <property type="evidence" value="ECO:0007669"/>
    <property type="project" value="UniProtKB-KW"/>
</dbReference>
<dbReference type="Proteomes" id="UP001069090">
    <property type="component" value="Unassembled WGS sequence"/>
</dbReference>
<keyword evidence="6 7" id="KW-0961">Cell wall biogenesis/degradation</keyword>
<dbReference type="HAMAP" id="MF_02065">
    <property type="entry name" value="MltG"/>
    <property type="match status" value="1"/>
</dbReference>
<keyword evidence="1 7" id="KW-1003">Cell membrane</keyword>
<evidence type="ECO:0000256" key="6">
    <source>
        <dbReference type="ARBA" id="ARBA00023316"/>
    </source>
</evidence>
<dbReference type="Gene3D" id="3.30.1490.480">
    <property type="entry name" value="Endolytic murein transglycosylase"/>
    <property type="match status" value="1"/>
</dbReference>